<protein>
    <submittedName>
        <fullName evidence="2">Uncharacterized protein</fullName>
    </submittedName>
</protein>
<evidence type="ECO:0000313" key="3">
    <source>
        <dbReference type="Proteomes" id="UP000019812"/>
    </source>
</evidence>
<feature type="compositionally biased region" description="Low complexity" evidence="1">
    <location>
        <begin position="28"/>
        <end position="42"/>
    </location>
</feature>
<sequence length="115" mass="11592">MNVSRRSASGASSMMAFRISISAGSPTAGQESAGQAASGGSSPVAGRKPASPQTVSTPAIRSTSLSVSEEALAWRNRAPIAPSTAGRTIARRSVPSSVCVANCWSSPFIRPSTVG</sequence>
<feature type="region of interest" description="Disordered" evidence="1">
    <location>
        <begin position="24"/>
        <end position="62"/>
    </location>
</feature>
<name>A0A084Y2Y2_9PROT</name>
<organism evidence="2 3">
    <name type="scientific">Candidatus Accumulibacter vicinus</name>
    <dbReference type="NCBI Taxonomy" id="2954382"/>
    <lineage>
        <taxon>Bacteria</taxon>
        <taxon>Pseudomonadati</taxon>
        <taxon>Pseudomonadota</taxon>
        <taxon>Betaproteobacteria</taxon>
        <taxon>Candidatus Accumulibacter</taxon>
    </lineage>
</organism>
<evidence type="ECO:0000256" key="1">
    <source>
        <dbReference type="SAM" id="MobiDB-lite"/>
    </source>
</evidence>
<evidence type="ECO:0000313" key="2">
    <source>
        <dbReference type="EMBL" id="KFB69076.1"/>
    </source>
</evidence>
<dbReference type="AlphaFoldDB" id="A0A084Y2Y2"/>
<reference evidence="2 3" key="1">
    <citation type="submission" date="2014-07" db="EMBL/GenBank/DDBJ databases">
        <title>Expanding our view of genomic diversity in Candidatus Accumulibacter clades.</title>
        <authorList>
            <person name="Skennerton C.T."/>
            <person name="Barr J.J."/>
            <person name="Slater F.R."/>
            <person name="Bond P.L."/>
            <person name="Tyson G.W."/>
        </authorList>
    </citation>
    <scope>NUCLEOTIDE SEQUENCE [LARGE SCALE GENOMIC DNA]</scope>
    <source>
        <strain evidence="3">SK-01</strain>
    </source>
</reference>
<dbReference type="Proteomes" id="UP000019812">
    <property type="component" value="Unassembled WGS sequence"/>
</dbReference>
<dbReference type="EMBL" id="JDSS02000018">
    <property type="protein sequence ID" value="KFB69076.1"/>
    <property type="molecule type" value="Genomic_DNA"/>
</dbReference>
<proteinExistence type="predicted"/>
<gene>
    <name evidence="2" type="ORF">CAPSK01_001267</name>
</gene>
<feature type="compositionally biased region" description="Polar residues" evidence="1">
    <location>
        <begin position="51"/>
        <end position="62"/>
    </location>
</feature>
<comment type="caution">
    <text evidence="2">The sequence shown here is derived from an EMBL/GenBank/DDBJ whole genome shotgun (WGS) entry which is preliminary data.</text>
</comment>
<accession>A0A084Y2Y2</accession>